<comment type="caution">
    <text evidence="3">The sequence shown here is derived from an EMBL/GenBank/DDBJ whole genome shotgun (WGS) entry which is preliminary data.</text>
</comment>
<dbReference type="PANTHER" id="PTHR39158:SF1">
    <property type="entry name" value="DNAJ HOMOLOG SUBFAMILY C MEMBER 28"/>
    <property type="match status" value="1"/>
</dbReference>
<dbReference type="AlphaFoldDB" id="A0A841U3H5"/>
<proteinExistence type="predicted"/>
<dbReference type="InterPro" id="IPR052573">
    <property type="entry name" value="DnaJ_C_subfamily_28"/>
</dbReference>
<feature type="region of interest" description="Disordered" evidence="1">
    <location>
        <begin position="16"/>
        <end position="35"/>
    </location>
</feature>
<dbReference type="RefSeq" id="WP_185136610.1">
    <property type="nucleotide sequence ID" value="NZ_BORM01000006.1"/>
</dbReference>
<evidence type="ECO:0000313" key="3">
    <source>
        <dbReference type="EMBL" id="MBB6692620.1"/>
    </source>
</evidence>
<dbReference type="Pfam" id="PF09350">
    <property type="entry name" value="DJC28_CD"/>
    <property type="match status" value="1"/>
</dbReference>
<organism evidence="3 4">
    <name type="scientific">Cohnella xylanilytica</name>
    <dbReference type="NCBI Taxonomy" id="557555"/>
    <lineage>
        <taxon>Bacteria</taxon>
        <taxon>Bacillati</taxon>
        <taxon>Bacillota</taxon>
        <taxon>Bacilli</taxon>
        <taxon>Bacillales</taxon>
        <taxon>Paenibacillaceae</taxon>
        <taxon>Cohnella</taxon>
    </lineage>
</organism>
<protein>
    <submittedName>
        <fullName evidence="3">DUF1992 domain-containing protein</fullName>
    </submittedName>
</protein>
<feature type="domain" description="DnaJ homologue subfamily C member 28 conserved" evidence="2">
    <location>
        <begin position="7"/>
        <end position="74"/>
    </location>
</feature>
<sequence>MDWIRSIADERIREAQAKGEFDDLPGKGKPLPPDELASVPEELRMGYRLLKNAGAIPPELELRKEMTTLEDLLRCCRDDSERERLREKLTASELRYRSLMEQRGWQLSGAYEQYRERMESKIFDKRANAPDRKEE</sequence>
<evidence type="ECO:0000259" key="2">
    <source>
        <dbReference type="Pfam" id="PF09350"/>
    </source>
</evidence>
<feature type="compositionally biased region" description="Basic and acidic residues" evidence="1">
    <location>
        <begin position="16"/>
        <end position="26"/>
    </location>
</feature>
<reference evidence="3 4" key="1">
    <citation type="submission" date="2020-08" db="EMBL/GenBank/DDBJ databases">
        <title>Cohnella phylogeny.</title>
        <authorList>
            <person name="Dunlap C."/>
        </authorList>
    </citation>
    <scope>NUCLEOTIDE SEQUENCE [LARGE SCALE GENOMIC DNA]</scope>
    <source>
        <strain evidence="3 4">DSM 25239</strain>
    </source>
</reference>
<evidence type="ECO:0000313" key="4">
    <source>
        <dbReference type="Proteomes" id="UP000553776"/>
    </source>
</evidence>
<accession>A0A841U3H5</accession>
<keyword evidence="4" id="KW-1185">Reference proteome</keyword>
<dbReference type="InterPro" id="IPR018961">
    <property type="entry name" value="DnaJ_homolog_subfam-C_membr-28"/>
</dbReference>
<dbReference type="EMBL" id="JACJVR010000056">
    <property type="protein sequence ID" value="MBB6692620.1"/>
    <property type="molecule type" value="Genomic_DNA"/>
</dbReference>
<dbReference type="Proteomes" id="UP000553776">
    <property type="component" value="Unassembled WGS sequence"/>
</dbReference>
<gene>
    <name evidence="3" type="ORF">H7B90_14515</name>
</gene>
<evidence type="ECO:0000256" key="1">
    <source>
        <dbReference type="SAM" id="MobiDB-lite"/>
    </source>
</evidence>
<name>A0A841U3H5_9BACL</name>
<dbReference type="PANTHER" id="PTHR39158">
    <property type="entry name" value="OS08G0560600 PROTEIN"/>
    <property type="match status" value="1"/>
</dbReference>